<dbReference type="InterPro" id="IPR035451">
    <property type="entry name" value="Ada-like_dom_sf"/>
</dbReference>
<feature type="binding site" evidence="11">
    <location>
        <position position="70"/>
    </location>
    <ligand>
        <name>Zn(2+)</name>
        <dbReference type="ChEBI" id="CHEBI:29105"/>
    </ligand>
</feature>
<feature type="domain" description="HTH araC/xylS-type" evidence="12">
    <location>
        <begin position="106"/>
        <end position="180"/>
    </location>
</feature>
<dbReference type="Gene3D" id="1.10.10.10">
    <property type="entry name" value="Winged helix-like DNA-binding domain superfamily/Winged helix DNA-binding domain"/>
    <property type="match status" value="1"/>
</dbReference>
<dbReference type="SUPFAM" id="SSF57884">
    <property type="entry name" value="Ada DNA repair protein, N-terminal domain (N-Ada 10)"/>
    <property type="match status" value="1"/>
</dbReference>
<dbReference type="InterPro" id="IPR036217">
    <property type="entry name" value="MethylDNA_cys_MeTrfase_DNAb"/>
</dbReference>
<dbReference type="PIRSF" id="PIRSF000409">
    <property type="entry name" value="Ada"/>
    <property type="match status" value="1"/>
</dbReference>
<evidence type="ECO:0000256" key="2">
    <source>
        <dbReference type="ARBA" id="ARBA00008711"/>
    </source>
</evidence>
<keyword evidence="5" id="KW-0808">Transferase</keyword>
<reference evidence="13 14" key="1">
    <citation type="submission" date="2019-02" db="EMBL/GenBank/DDBJ databases">
        <title>Paracoccus subflavus sp. nov., isolated from marine sediment of the Pacific Ocean.</title>
        <authorList>
            <person name="Zhang G."/>
        </authorList>
    </citation>
    <scope>NUCLEOTIDE SEQUENCE [LARGE SCALE GENOMIC DNA]</scope>
    <source>
        <strain evidence="13 14">GY0581</strain>
    </source>
</reference>
<comment type="caution">
    <text evidence="13">The sequence shown here is derived from an EMBL/GenBank/DDBJ whole genome shotgun (WGS) entry which is preliminary data.</text>
</comment>
<feature type="active site" description="Nucleophile; methyl group acceptor from either O6-methylguanine or O4-methylthymine" evidence="10">
    <location>
        <position position="317"/>
    </location>
</feature>
<evidence type="ECO:0000256" key="5">
    <source>
        <dbReference type="ARBA" id="ARBA00022679"/>
    </source>
</evidence>
<keyword evidence="8" id="KW-0234">DNA repair</keyword>
<dbReference type="EMBL" id="SISK01000007">
    <property type="protein sequence ID" value="TBN39421.1"/>
    <property type="molecule type" value="Genomic_DNA"/>
</dbReference>
<comment type="cofactor">
    <cofactor evidence="11">
        <name>Zn(2+)</name>
        <dbReference type="ChEBI" id="CHEBI:29105"/>
    </cofactor>
    <text evidence="11">Binds 1 zinc ion per subunit.</text>
</comment>
<feature type="binding site" evidence="11">
    <location>
        <position position="40"/>
    </location>
    <ligand>
        <name>Zn(2+)</name>
        <dbReference type="ChEBI" id="CHEBI:29105"/>
    </ligand>
</feature>
<dbReference type="PANTHER" id="PTHR10815">
    <property type="entry name" value="METHYLATED-DNA--PROTEIN-CYSTEINE METHYLTRANSFERASE"/>
    <property type="match status" value="1"/>
</dbReference>
<dbReference type="GO" id="GO:0032259">
    <property type="term" value="P:methylation"/>
    <property type="evidence" value="ECO:0007669"/>
    <property type="project" value="UniProtKB-KW"/>
</dbReference>
<evidence type="ECO:0000256" key="6">
    <source>
        <dbReference type="ARBA" id="ARBA00022763"/>
    </source>
</evidence>
<feature type="binding site" evidence="11">
    <location>
        <position position="36"/>
    </location>
    <ligand>
        <name>Zn(2+)</name>
        <dbReference type="ChEBI" id="CHEBI:29105"/>
    </ligand>
</feature>
<keyword evidence="7" id="KW-0010">Activator</keyword>
<dbReference type="InterPro" id="IPR018060">
    <property type="entry name" value="HTH_AraC"/>
</dbReference>
<dbReference type="CDD" id="cd06445">
    <property type="entry name" value="ATase"/>
    <property type="match status" value="1"/>
</dbReference>
<dbReference type="GO" id="GO:0043565">
    <property type="term" value="F:sequence-specific DNA binding"/>
    <property type="evidence" value="ECO:0007669"/>
    <property type="project" value="InterPro"/>
</dbReference>
<dbReference type="InterPro" id="IPR016221">
    <property type="entry name" value="Bifunct_regulatory_prot_Ada"/>
</dbReference>
<dbReference type="FunFam" id="1.10.10.10:FF:000214">
    <property type="entry name" value="Methylated-DNA--protein-cysteine methyltransferase"/>
    <property type="match status" value="1"/>
</dbReference>
<dbReference type="EC" id="2.1.1.63" evidence="3"/>
<comment type="similarity">
    <text evidence="2">Belongs to the MGMT family.</text>
</comment>
<dbReference type="Gene3D" id="3.30.160.70">
    <property type="entry name" value="Methylated DNA-protein cysteine methyltransferase domain"/>
    <property type="match status" value="1"/>
</dbReference>
<feature type="active site" description="Nucleophile; methyl group acceptor from methylphosphotriester" evidence="10">
    <location>
        <position position="36"/>
    </location>
</feature>
<dbReference type="Gene3D" id="1.10.10.60">
    <property type="entry name" value="Homeodomain-like"/>
    <property type="match status" value="1"/>
</dbReference>
<dbReference type="PANTHER" id="PTHR10815:SF5">
    <property type="entry name" value="METHYLATED-DNA--PROTEIN-CYSTEINE METHYLTRANSFERASE"/>
    <property type="match status" value="1"/>
</dbReference>
<evidence type="ECO:0000256" key="7">
    <source>
        <dbReference type="ARBA" id="ARBA00023159"/>
    </source>
</evidence>
<dbReference type="OrthoDB" id="9802228at2"/>
<evidence type="ECO:0000256" key="11">
    <source>
        <dbReference type="PIRSR" id="PIRSR000409-3"/>
    </source>
</evidence>
<evidence type="ECO:0000313" key="14">
    <source>
        <dbReference type="Proteomes" id="UP000293520"/>
    </source>
</evidence>
<evidence type="ECO:0000256" key="9">
    <source>
        <dbReference type="ARBA" id="ARBA00049348"/>
    </source>
</evidence>
<dbReference type="Gene3D" id="3.40.10.10">
    <property type="entry name" value="DNA Methylphosphotriester Repair Domain"/>
    <property type="match status" value="1"/>
</dbReference>
<keyword evidence="11" id="KW-0862">Zinc</keyword>
<sequence length="348" mass="38217">MLDMPDHDTLYAALLARDPAWEDRALVGVTTTGIFCRLTCPARKPLARNCRWFARPEDALAAGFRPCRRCHPHGSVAEAAPWVGDLLDRLAKRPHHRWTEGDLSAMGLDPSTVRRTFRRIHGQSFLAMARTVRLRGGMVSLKQGAPVIEAQMEAGFESASGFRAAFVRLFGHPPQRMREGSGLLADWIDTPLGGMIAIADDRALHLLEFVDRKALPQGLRRLSVHVGGRIGLGRTAMHDRIGDWLAAFFAGRIPLPDVPVTFHGTPFQQQVWQALQGIPPGQTRSYAQLAAAIGRPTAMRAVARANATNRIALIVPCHRVIGADGTLTGYAGGLWRKERLIAIERGYA</sequence>
<dbReference type="Pfam" id="PF02805">
    <property type="entry name" value="Ada_Zn_binding"/>
    <property type="match status" value="1"/>
</dbReference>
<dbReference type="SUPFAM" id="SSF53155">
    <property type="entry name" value="Methylated DNA-protein cysteine methyltransferase domain"/>
    <property type="match status" value="1"/>
</dbReference>
<feature type="binding site" evidence="11">
    <location>
        <position position="67"/>
    </location>
    <ligand>
        <name>Zn(2+)</name>
        <dbReference type="ChEBI" id="CHEBI:29105"/>
    </ligand>
</feature>
<evidence type="ECO:0000256" key="10">
    <source>
        <dbReference type="PIRSR" id="PIRSR000409-1"/>
    </source>
</evidence>
<dbReference type="PROSITE" id="PS01124">
    <property type="entry name" value="HTH_ARAC_FAMILY_2"/>
    <property type="match status" value="1"/>
</dbReference>
<proteinExistence type="inferred from homology"/>
<evidence type="ECO:0000259" key="12">
    <source>
        <dbReference type="PROSITE" id="PS01124"/>
    </source>
</evidence>
<organism evidence="13 14">
    <name type="scientific">Paracoccus subflavus</name>
    <dbReference type="NCBI Taxonomy" id="2528244"/>
    <lineage>
        <taxon>Bacteria</taxon>
        <taxon>Pseudomonadati</taxon>
        <taxon>Pseudomonadota</taxon>
        <taxon>Alphaproteobacteria</taxon>
        <taxon>Rhodobacterales</taxon>
        <taxon>Paracoccaceae</taxon>
        <taxon>Paracoccus</taxon>
    </lineage>
</organism>
<keyword evidence="4" id="KW-0489">Methyltransferase</keyword>
<evidence type="ECO:0000256" key="3">
    <source>
        <dbReference type="ARBA" id="ARBA00011918"/>
    </source>
</evidence>
<protein>
    <recommendedName>
        <fullName evidence="3">methylated-DNA--[protein]-cysteine S-methyltransferase</fullName>
        <ecNumber evidence="3">2.1.1.63</ecNumber>
    </recommendedName>
</protein>
<comment type="catalytic activity">
    <reaction evidence="1">
        <text>a 4-O-methyl-thymidine in DNA + L-cysteinyl-[protein] = a thymidine in DNA + S-methyl-L-cysteinyl-[protein]</text>
        <dbReference type="Rhea" id="RHEA:53428"/>
        <dbReference type="Rhea" id="RHEA-COMP:10131"/>
        <dbReference type="Rhea" id="RHEA-COMP:10132"/>
        <dbReference type="Rhea" id="RHEA-COMP:13555"/>
        <dbReference type="Rhea" id="RHEA-COMP:13556"/>
        <dbReference type="ChEBI" id="CHEBI:29950"/>
        <dbReference type="ChEBI" id="CHEBI:82612"/>
        <dbReference type="ChEBI" id="CHEBI:137386"/>
        <dbReference type="ChEBI" id="CHEBI:137387"/>
        <dbReference type="EC" id="2.1.1.63"/>
    </reaction>
</comment>
<dbReference type="NCBIfam" id="TIGR00589">
    <property type="entry name" value="ogt"/>
    <property type="match status" value="1"/>
</dbReference>
<dbReference type="PROSITE" id="PS00374">
    <property type="entry name" value="MGMT"/>
    <property type="match status" value="1"/>
</dbReference>
<dbReference type="Pfam" id="PF01035">
    <property type="entry name" value="DNA_binding_1"/>
    <property type="match status" value="1"/>
</dbReference>
<dbReference type="GO" id="GO:0003700">
    <property type="term" value="F:DNA-binding transcription factor activity"/>
    <property type="evidence" value="ECO:0007669"/>
    <property type="project" value="InterPro"/>
</dbReference>
<dbReference type="SMART" id="SM00342">
    <property type="entry name" value="HTH_ARAC"/>
    <property type="match status" value="1"/>
</dbReference>
<keyword evidence="14" id="KW-1185">Reference proteome</keyword>
<dbReference type="SUPFAM" id="SSF46767">
    <property type="entry name" value="Methylated DNA-protein cysteine methyltransferase, C-terminal domain"/>
    <property type="match status" value="1"/>
</dbReference>
<name>A0A4Q9G1Y3_9RHOB</name>
<comment type="catalytic activity">
    <reaction evidence="9">
        <text>a 6-O-methyl-2'-deoxyguanosine in DNA + L-cysteinyl-[protein] = S-methyl-L-cysteinyl-[protein] + a 2'-deoxyguanosine in DNA</text>
        <dbReference type="Rhea" id="RHEA:24000"/>
        <dbReference type="Rhea" id="RHEA-COMP:10131"/>
        <dbReference type="Rhea" id="RHEA-COMP:10132"/>
        <dbReference type="Rhea" id="RHEA-COMP:11367"/>
        <dbReference type="Rhea" id="RHEA-COMP:11368"/>
        <dbReference type="ChEBI" id="CHEBI:29950"/>
        <dbReference type="ChEBI" id="CHEBI:82612"/>
        <dbReference type="ChEBI" id="CHEBI:85445"/>
        <dbReference type="ChEBI" id="CHEBI:85448"/>
        <dbReference type="EC" id="2.1.1.63"/>
    </reaction>
</comment>
<evidence type="ECO:0000256" key="8">
    <source>
        <dbReference type="ARBA" id="ARBA00023204"/>
    </source>
</evidence>
<dbReference type="Proteomes" id="UP000293520">
    <property type="component" value="Unassembled WGS sequence"/>
</dbReference>
<dbReference type="AlphaFoldDB" id="A0A4Q9G1Y3"/>
<dbReference type="Pfam" id="PF12833">
    <property type="entry name" value="HTH_18"/>
    <property type="match status" value="1"/>
</dbReference>
<dbReference type="InterPro" id="IPR036388">
    <property type="entry name" value="WH-like_DNA-bd_sf"/>
</dbReference>
<evidence type="ECO:0000313" key="13">
    <source>
        <dbReference type="EMBL" id="TBN39421.1"/>
    </source>
</evidence>
<dbReference type="InterPro" id="IPR004026">
    <property type="entry name" value="Ada_DNA_repair_Zn-bd"/>
</dbReference>
<dbReference type="InterPro" id="IPR001497">
    <property type="entry name" value="MethylDNA_cys_MeTrfase_AS"/>
</dbReference>
<dbReference type="InterPro" id="IPR014048">
    <property type="entry name" value="MethylDNA_cys_MeTrfase_DNA-bd"/>
</dbReference>
<dbReference type="RefSeq" id="WP_130991255.1">
    <property type="nucleotide sequence ID" value="NZ_SISK01000007.1"/>
</dbReference>
<dbReference type="InterPro" id="IPR036631">
    <property type="entry name" value="MGMT_N_sf"/>
</dbReference>
<dbReference type="GO" id="GO:0003908">
    <property type="term" value="F:methylated-DNA-[protein]-cysteine S-methyltransferase activity"/>
    <property type="evidence" value="ECO:0007669"/>
    <property type="project" value="UniProtKB-EC"/>
</dbReference>
<evidence type="ECO:0000256" key="4">
    <source>
        <dbReference type="ARBA" id="ARBA00022603"/>
    </source>
</evidence>
<gene>
    <name evidence="13" type="ORF">EYE42_10355</name>
</gene>
<keyword evidence="6" id="KW-0227">DNA damage</keyword>
<keyword evidence="11" id="KW-0479">Metal-binding</keyword>
<accession>A0A4Q9G1Y3</accession>
<evidence type="ECO:0000256" key="1">
    <source>
        <dbReference type="ARBA" id="ARBA00001286"/>
    </source>
</evidence>
<dbReference type="GO" id="GO:0008270">
    <property type="term" value="F:zinc ion binding"/>
    <property type="evidence" value="ECO:0007669"/>
    <property type="project" value="InterPro"/>
</dbReference>
<dbReference type="GO" id="GO:0006281">
    <property type="term" value="P:DNA repair"/>
    <property type="evidence" value="ECO:0007669"/>
    <property type="project" value="UniProtKB-KW"/>
</dbReference>